<accession>A0A5N5UFL1</accession>
<protein>
    <submittedName>
        <fullName evidence="3">DUF502 domain-containing protein</fullName>
    </submittedName>
</protein>
<feature type="region of interest" description="Disordered" evidence="1">
    <location>
        <begin position="1"/>
        <end position="20"/>
    </location>
</feature>
<dbReference type="Proteomes" id="UP000326207">
    <property type="component" value="Unassembled WGS sequence"/>
</dbReference>
<evidence type="ECO:0000313" key="4">
    <source>
        <dbReference type="EMBL" id="KAB7518330.1"/>
    </source>
</evidence>
<dbReference type="PANTHER" id="PTHR31876">
    <property type="entry name" value="COV-LIKE PROTEIN 1"/>
    <property type="match status" value="1"/>
</dbReference>
<evidence type="ECO:0000313" key="6">
    <source>
        <dbReference type="Proteomes" id="UP000326302"/>
    </source>
</evidence>
<feature type="region of interest" description="Disordered" evidence="1">
    <location>
        <begin position="261"/>
        <end position="362"/>
    </location>
</feature>
<feature type="transmembrane region" description="Helical" evidence="2">
    <location>
        <begin position="35"/>
        <end position="59"/>
    </location>
</feature>
<feature type="transmembrane region" description="Helical" evidence="2">
    <location>
        <begin position="85"/>
        <end position="104"/>
    </location>
</feature>
<feature type="compositionally biased region" description="Basic and acidic residues" evidence="1">
    <location>
        <begin position="261"/>
        <end position="307"/>
    </location>
</feature>
<evidence type="ECO:0000256" key="2">
    <source>
        <dbReference type="SAM" id="Phobius"/>
    </source>
</evidence>
<dbReference type="PANTHER" id="PTHR31876:SF26">
    <property type="entry name" value="PROTEIN LIKE COV 2"/>
    <property type="match status" value="1"/>
</dbReference>
<reference evidence="5 6" key="1">
    <citation type="submission" date="2019-10" db="EMBL/GenBank/DDBJ databases">
        <title>Unraveling microbial dark matter from salterns through culturing: the case of the genus Halosegnis.</title>
        <authorList>
            <person name="Duran-Viseras A."/>
            <person name="Andrei A.-S."/>
            <person name="Vera-Gargallo B."/>
            <person name="Ghai R."/>
            <person name="Sanchez-Porro C."/>
            <person name="Ventosa A."/>
        </authorList>
    </citation>
    <scope>NUCLEOTIDE SEQUENCE [LARGE SCALE GENOMIC DNA]</scope>
    <source>
        <strain evidence="4 6">F17-44</strain>
        <strain evidence="3 5">F19-13</strain>
    </source>
</reference>
<accession>A0A5N5UJB1</accession>
<gene>
    <name evidence="4" type="ORF">DMP03_02955</name>
    <name evidence="3" type="ORF">DP108_10525</name>
</gene>
<dbReference type="Pfam" id="PF04367">
    <property type="entry name" value="DUF502"/>
    <property type="match status" value="1"/>
</dbReference>
<evidence type="ECO:0000313" key="5">
    <source>
        <dbReference type="Proteomes" id="UP000326207"/>
    </source>
</evidence>
<dbReference type="AlphaFoldDB" id="A0A5N5UFL1"/>
<keyword evidence="2" id="KW-0472">Membrane</keyword>
<dbReference type="InterPro" id="IPR007462">
    <property type="entry name" value="COV1-like"/>
</dbReference>
<keyword evidence="2" id="KW-0812">Transmembrane</keyword>
<sequence>MGGRVGTRMSFSVDDEAQGETDGASSVSEVVRRSFLTGIATVVPLIVTALIVNFGVGYIDSALQPLVDGLRSSPFGPNEFTDGQIKVLAVVVFVCFIFLLGLVAEFSKRGTKFGAYFDDFMSRIPGLGSVYTSFNEMSEIMLDSDTDSFQEIVLVEYPGEGSYTVAFKTAETPSVIERDTGHEDMVTLFMPMAPNPVMGGFVIHVSRDRVVDVDITVEQGLRSIVTSGVALTDSDDGPDLRGLSPDEMETLGSIKRIEQHIEPGQERAVTDEGEDTDARVEEYDTEVAPEHSDTPDKIADRERTAEREETDTVPAEAAKRDSDTDETDPPPAELADRDDATREPTTDTPAERAGRRDDDTET</sequence>
<dbReference type="EMBL" id="QMDY01000005">
    <property type="protein sequence ID" value="KAB7517437.1"/>
    <property type="molecule type" value="Genomic_DNA"/>
</dbReference>
<name>A0A5N5UFL1_9EURY</name>
<feature type="compositionally biased region" description="Basic and acidic residues" evidence="1">
    <location>
        <begin position="334"/>
        <end position="362"/>
    </location>
</feature>
<proteinExistence type="predicted"/>
<dbReference type="Proteomes" id="UP000326302">
    <property type="component" value="Unassembled WGS sequence"/>
</dbReference>
<evidence type="ECO:0000256" key="1">
    <source>
        <dbReference type="SAM" id="MobiDB-lite"/>
    </source>
</evidence>
<comment type="caution">
    <text evidence="3">The sequence shown here is derived from an EMBL/GenBank/DDBJ whole genome shotgun (WGS) entry which is preliminary data.</text>
</comment>
<organism evidence="3 5">
    <name type="scientific">Halosegnis rubeus</name>
    <dbReference type="NCBI Taxonomy" id="2212850"/>
    <lineage>
        <taxon>Archaea</taxon>
        <taxon>Methanobacteriati</taxon>
        <taxon>Methanobacteriota</taxon>
        <taxon>Stenosarchaea group</taxon>
        <taxon>Halobacteria</taxon>
        <taxon>Halobacteriales</taxon>
        <taxon>Natronomonadaceae</taxon>
        <taxon>Halosegnis</taxon>
    </lineage>
</organism>
<dbReference type="EMBL" id="QJOW01000001">
    <property type="protein sequence ID" value="KAB7518330.1"/>
    <property type="molecule type" value="Genomic_DNA"/>
</dbReference>
<evidence type="ECO:0000313" key="3">
    <source>
        <dbReference type="EMBL" id="KAB7517437.1"/>
    </source>
</evidence>
<keyword evidence="2" id="KW-1133">Transmembrane helix</keyword>